<dbReference type="Gene3D" id="1.10.150.480">
    <property type="match status" value="1"/>
</dbReference>
<dbReference type="RefSeq" id="WP_133740552.1">
    <property type="nucleotide sequence ID" value="NZ_SNYN01000003.1"/>
</dbReference>
<protein>
    <submittedName>
        <fullName evidence="5">TQXA domain-containing protein</fullName>
    </submittedName>
</protein>
<dbReference type="OrthoDB" id="2676146at2"/>
<feature type="signal peptide" evidence="3">
    <location>
        <begin position="1"/>
        <end position="29"/>
    </location>
</feature>
<keyword evidence="3" id="KW-0732">Signal</keyword>
<evidence type="ECO:0000256" key="1">
    <source>
        <dbReference type="SAM" id="MobiDB-lite"/>
    </source>
</evidence>
<accession>A0A4R6V5G6</accession>
<feature type="compositionally biased region" description="Pro residues" evidence="1">
    <location>
        <begin position="317"/>
        <end position="349"/>
    </location>
</feature>
<comment type="caution">
    <text evidence="5">The sequence shown here is derived from an EMBL/GenBank/DDBJ whole genome shotgun (WGS) entry which is preliminary data.</text>
</comment>
<dbReference type="EMBL" id="SNYN01000003">
    <property type="protein sequence ID" value="TDQ53628.1"/>
    <property type="molecule type" value="Genomic_DNA"/>
</dbReference>
<feature type="chain" id="PRO_5039099823" evidence="3">
    <location>
        <begin position="30"/>
        <end position="401"/>
    </location>
</feature>
<dbReference type="Proteomes" id="UP000295281">
    <property type="component" value="Unassembled WGS sequence"/>
</dbReference>
<evidence type="ECO:0000256" key="2">
    <source>
        <dbReference type="SAM" id="Phobius"/>
    </source>
</evidence>
<keyword evidence="2" id="KW-0812">Transmembrane</keyword>
<organism evidence="5 6">
    <name type="scientific">Actinorugispora endophytica</name>
    <dbReference type="NCBI Taxonomy" id="1605990"/>
    <lineage>
        <taxon>Bacteria</taxon>
        <taxon>Bacillati</taxon>
        <taxon>Actinomycetota</taxon>
        <taxon>Actinomycetes</taxon>
        <taxon>Streptosporangiales</taxon>
        <taxon>Nocardiopsidaceae</taxon>
        <taxon>Actinorugispora</taxon>
    </lineage>
</organism>
<feature type="compositionally biased region" description="Low complexity" evidence="1">
    <location>
        <begin position="306"/>
        <end position="316"/>
    </location>
</feature>
<feature type="domain" description="Thioester" evidence="4">
    <location>
        <begin position="73"/>
        <end position="177"/>
    </location>
</feature>
<feature type="region of interest" description="Disordered" evidence="1">
    <location>
        <begin position="306"/>
        <end position="353"/>
    </location>
</feature>
<evidence type="ECO:0000313" key="5">
    <source>
        <dbReference type="EMBL" id="TDQ53628.1"/>
    </source>
</evidence>
<evidence type="ECO:0000256" key="3">
    <source>
        <dbReference type="SAM" id="SignalP"/>
    </source>
</evidence>
<dbReference type="Pfam" id="PF08341">
    <property type="entry name" value="TED"/>
    <property type="match status" value="1"/>
</dbReference>
<evidence type="ECO:0000259" key="4">
    <source>
        <dbReference type="Pfam" id="PF08341"/>
    </source>
</evidence>
<dbReference type="AlphaFoldDB" id="A0A4R6V5G6"/>
<keyword evidence="2" id="KW-0472">Membrane</keyword>
<keyword evidence="6" id="KW-1185">Reference proteome</keyword>
<evidence type="ECO:0000313" key="6">
    <source>
        <dbReference type="Proteomes" id="UP000295281"/>
    </source>
</evidence>
<feature type="transmembrane region" description="Helical" evidence="2">
    <location>
        <begin position="370"/>
        <end position="396"/>
    </location>
</feature>
<name>A0A4R6V5G6_9ACTN</name>
<proteinExistence type="predicted"/>
<reference evidence="5 6" key="1">
    <citation type="submission" date="2019-03" db="EMBL/GenBank/DDBJ databases">
        <title>Genomic Encyclopedia of Type Strains, Phase IV (KMG-IV): sequencing the most valuable type-strain genomes for metagenomic binning, comparative biology and taxonomic classification.</title>
        <authorList>
            <person name="Goeker M."/>
        </authorList>
    </citation>
    <scope>NUCLEOTIDE SEQUENCE [LARGE SCALE GENOMIC DNA]</scope>
    <source>
        <strain evidence="5 6">DSM 46770</strain>
    </source>
</reference>
<gene>
    <name evidence="5" type="ORF">EV190_10376</name>
</gene>
<keyword evidence="2" id="KW-1133">Transmembrane helix</keyword>
<dbReference type="InterPro" id="IPR023849">
    <property type="entry name" value="TQXA_dom"/>
</dbReference>
<sequence length="401" mass="40735">MPSLTSLTRHGLAALAAAVLVGWAVPLPAAAEAASVARVDRAGTPGEDIHFGTGESAATTLFDLRVDDDATVRAYCVDVSESVDHQAAYAETGWTDRTAARDPGRVNWIVRNSYPALPLERVAADSGVPGLRAEQAIAGTQAAIWHFTNGVDLAAEGPGDRNSPQARTLYEHLLDGAADVAEPSPALAIGPAEVVGEASAALGPLTVRTTSEQPVRLTVNGVEGVALVDELGDPVSEARDGDQVLLSVPAGTGTGTATVYAHAEEAAVRTGRVYTGRDGVQTQPLVAAEPATASLTVSAKVNWNAPAASDTDAPPADGAPPAPPTAAEPPAGPAPDSPSPVPGPEPGPSSPVAIAEDKRAEPDLPFTGTWLGAILLAALVLLGLGAVALVASALPFRRRRE</sequence>
<dbReference type="NCBIfam" id="TIGR03934">
    <property type="entry name" value="TQXA_dom"/>
    <property type="match status" value="1"/>
</dbReference>
<dbReference type="InterPro" id="IPR013552">
    <property type="entry name" value="Thioester_dom"/>
</dbReference>